<dbReference type="AlphaFoldDB" id="A0A917F6L6"/>
<accession>A0A917F6L6</accession>
<dbReference type="PANTHER" id="PTHR46118:SF4">
    <property type="entry name" value="PROTEIN ABHD11"/>
    <property type="match status" value="1"/>
</dbReference>
<dbReference type="RefSeq" id="WP_188780709.1">
    <property type="nucleotide sequence ID" value="NZ_BMKQ01000001.1"/>
</dbReference>
<keyword evidence="1 3" id="KW-0378">Hydrolase</keyword>
<organism evidence="3 4">
    <name type="scientific">Marmoricola endophyticus</name>
    <dbReference type="NCBI Taxonomy" id="2040280"/>
    <lineage>
        <taxon>Bacteria</taxon>
        <taxon>Bacillati</taxon>
        <taxon>Actinomycetota</taxon>
        <taxon>Actinomycetes</taxon>
        <taxon>Propionibacteriales</taxon>
        <taxon>Nocardioidaceae</taxon>
        <taxon>Marmoricola</taxon>
    </lineage>
</organism>
<protein>
    <submittedName>
        <fullName evidence="3">Alpha/beta hydrolase</fullName>
    </submittedName>
</protein>
<dbReference type="InterPro" id="IPR029058">
    <property type="entry name" value="AB_hydrolase_fold"/>
</dbReference>
<gene>
    <name evidence="3" type="ORF">GCM10011519_32370</name>
</gene>
<evidence type="ECO:0000256" key="1">
    <source>
        <dbReference type="ARBA" id="ARBA00022801"/>
    </source>
</evidence>
<comment type="caution">
    <text evidence="3">The sequence shown here is derived from an EMBL/GenBank/DDBJ whole genome shotgun (WGS) entry which is preliminary data.</text>
</comment>
<dbReference type="PRINTS" id="PR00412">
    <property type="entry name" value="EPOXHYDRLASE"/>
</dbReference>
<dbReference type="GO" id="GO:0016787">
    <property type="term" value="F:hydrolase activity"/>
    <property type="evidence" value="ECO:0007669"/>
    <property type="project" value="UniProtKB-KW"/>
</dbReference>
<dbReference type="EMBL" id="BMKQ01000001">
    <property type="protein sequence ID" value="GGF55971.1"/>
    <property type="molecule type" value="Genomic_DNA"/>
</dbReference>
<name>A0A917F6L6_9ACTN</name>
<dbReference type="PRINTS" id="PR00111">
    <property type="entry name" value="ABHYDROLASE"/>
</dbReference>
<dbReference type="InterPro" id="IPR000073">
    <property type="entry name" value="AB_hydrolase_1"/>
</dbReference>
<dbReference type="Gene3D" id="3.40.50.1820">
    <property type="entry name" value="alpha/beta hydrolase"/>
    <property type="match status" value="1"/>
</dbReference>
<dbReference type="PANTHER" id="PTHR46118">
    <property type="entry name" value="PROTEIN ABHD11"/>
    <property type="match status" value="1"/>
</dbReference>
<evidence type="ECO:0000313" key="4">
    <source>
        <dbReference type="Proteomes" id="UP000649179"/>
    </source>
</evidence>
<proteinExistence type="predicted"/>
<sequence length="267" mass="29266">MPGSGTTLHTTQVGEAGPLVAFCHGLFGQGKNWTSVARTLAEDGHRCLLVDMPNHGRSPWRENVDYVAMADEVAQLFSADDPVALVGHSMGGKAAMVLALRHPELVERLCVVDMSPVAYDGTVEGGFTPYVSAMRSVDLSALTRRGEADEQMREGVPSATIRGFLLQNLRQDRESGTWGWQMNLDALGDHLGVLGGWPEDALSDLAPYDGPALWVAGAESDYVRAEYAPAMERWFPHVRKVTIKGAGHWVHSEQPEVFTEVLRRFLR</sequence>
<reference evidence="3" key="1">
    <citation type="journal article" date="2014" name="Int. J. Syst. Evol. Microbiol.">
        <title>Complete genome sequence of Corynebacterium casei LMG S-19264T (=DSM 44701T), isolated from a smear-ripened cheese.</title>
        <authorList>
            <consortium name="US DOE Joint Genome Institute (JGI-PGF)"/>
            <person name="Walter F."/>
            <person name="Albersmeier A."/>
            <person name="Kalinowski J."/>
            <person name="Ruckert C."/>
        </authorList>
    </citation>
    <scope>NUCLEOTIDE SEQUENCE</scope>
    <source>
        <strain evidence="3">CGMCC 1.16067</strain>
    </source>
</reference>
<evidence type="ECO:0000313" key="3">
    <source>
        <dbReference type="EMBL" id="GGF55971.1"/>
    </source>
</evidence>
<feature type="domain" description="AB hydrolase-1" evidence="2">
    <location>
        <begin position="18"/>
        <end position="254"/>
    </location>
</feature>
<dbReference type="InterPro" id="IPR000639">
    <property type="entry name" value="Epox_hydrolase-like"/>
</dbReference>
<dbReference type="Proteomes" id="UP000649179">
    <property type="component" value="Unassembled WGS sequence"/>
</dbReference>
<keyword evidence="4" id="KW-1185">Reference proteome</keyword>
<dbReference type="SUPFAM" id="SSF53474">
    <property type="entry name" value="alpha/beta-Hydrolases"/>
    <property type="match status" value="1"/>
</dbReference>
<evidence type="ECO:0000259" key="2">
    <source>
        <dbReference type="Pfam" id="PF00561"/>
    </source>
</evidence>
<reference evidence="3" key="2">
    <citation type="submission" date="2020-09" db="EMBL/GenBank/DDBJ databases">
        <authorList>
            <person name="Sun Q."/>
            <person name="Zhou Y."/>
        </authorList>
    </citation>
    <scope>NUCLEOTIDE SEQUENCE</scope>
    <source>
        <strain evidence="3">CGMCC 1.16067</strain>
    </source>
</reference>
<dbReference type="Pfam" id="PF00561">
    <property type="entry name" value="Abhydrolase_1"/>
    <property type="match status" value="1"/>
</dbReference>